<dbReference type="InterPro" id="IPR008334">
    <property type="entry name" value="5'-Nucleotdase_C"/>
</dbReference>
<accession>A0AAD1CI06</accession>
<proteinExistence type="predicted"/>
<reference evidence="3" key="1">
    <citation type="submission" date="2017-05" db="EMBL/GenBank/DDBJ databases">
        <title>Whole genome sequence of fish pathogenic bacteria, Photobacterium damselae subsp. piscicida, strain 91-197, isolated from hybrid striped bass (Morone sp.) in USA.</title>
        <authorList>
            <person name="Teru Y."/>
            <person name="Hikima J."/>
            <person name="Kono T."/>
            <person name="Sakai M."/>
            <person name="Takano T."/>
            <person name="Hawke J.P."/>
            <person name="Takeyama H."/>
            <person name="Aoki T."/>
        </authorList>
    </citation>
    <scope>NUCLEOTIDE SEQUENCE [LARGE SCALE GENOMIC DNA]</scope>
    <source>
        <strain evidence="3">91-197</strain>
    </source>
</reference>
<dbReference type="EMBL" id="AP018046">
    <property type="protein sequence ID" value="BAX54718.1"/>
    <property type="molecule type" value="Genomic_DNA"/>
</dbReference>
<gene>
    <name evidence="2" type="ORF">PDPUS_2_00132</name>
</gene>
<dbReference type="InterPro" id="IPR036907">
    <property type="entry name" value="5'-Nucleotdase_C_sf"/>
</dbReference>
<dbReference type="SUPFAM" id="SSF55816">
    <property type="entry name" value="5'-nucleotidase (syn. UDP-sugar hydrolase), C-terminal domain"/>
    <property type="match status" value="1"/>
</dbReference>
<dbReference type="Proteomes" id="UP000218676">
    <property type="component" value="Chromosome 2"/>
</dbReference>
<dbReference type="Gene3D" id="3.90.780.10">
    <property type="entry name" value="5'-Nucleotidase, C-terminal domain"/>
    <property type="match status" value="1"/>
</dbReference>
<sequence>MLYPQRYLNSHAGKFPYGGHIRYTFTETTAHKAGKLNSVEVMTGTEKHPVWTPLDDNKTYNVAINNYNATGNDGWTPLYTSQKEHSGRVDLVYVNGKLTGYKVKNIAKNGDKYKVNYVGGKAPNCKAENVRCNTDAQSVIDYIANDRQTVTPLSYEVVTFNRAK</sequence>
<organism evidence="2 3">
    <name type="scientific">Photobacterium damsela subsp. piscicida</name>
    <name type="common">Pasteurella piscicida</name>
    <dbReference type="NCBI Taxonomy" id="38294"/>
    <lineage>
        <taxon>Bacteria</taxon>
        <taxon>Pseudomonadati</taxon>
        <taxon>Pseudomonadota</taxon>
        <taxon>Gammaproteobacteria</taxon>
        <taxon>Vibrionales</taxon>
        <taxon>Vibrionaceae</taxon>
        <taxon>Photobacterium</taxon>
    </lineage>
</organism>
<dbReference type="Pfam" id="PF02872">
    <property type="entry name" value="5_nucleotid_C"/>
    <property type="match status" value="1"/>
</dbReference>
<evidence type="ECO:0000313" key="3">
    <source>
        <dbReference type="Proteomes" id="UP000218676"/>
    </source>
</evidence>
<dbReference type="AlphaFoldDB" id="A0AAD1CI06"/>
<dbReference type="GO" id="GO:0009166">
    <property type="term" value="P:nucleotide catabolic process"/>
    <property type="evidence" value="ECO:0007669"/>
    <property type="project" value="InterPro"/>
</dbReference>
<evidence type="ECO:0000259" key="1">
    <source>
        <dbReference type="Pfam" id="PF02872"/>
    </source>
</evidence>
<name>A0AAD1CI06_PHODP</name>
<evidence type="ECO:0000313" key="2">
    <source>
        <dbReference type="EMBL" id="BAX54718.1"/>
    </source>
</evidence>
<feature type="domain" description="5'-Nucleotidase C-terminal" evidence="1">
    <location>
        <begin position="10"/>
        <end position="76"/>
    </location>
</feature>
<dbReference type="GO" id="GO:0016787">
    <property type="term" value="F:hydrolase activity"/>
    <property type="evidence" value="ECO:0007669"/>
    <property type="project" value="InterPro"/>
</dbReference>
<protein>
    <submittedName>
        <fullName evidence="2">NAD 5'-nucleotidase</fullName>
    </submittedName>
</protein>
<dbReference type="RefSeq" id="WP_263575514.1">
    <property type="nucleotide sequence ID" value="NZ_AP018046.1"/>
</dbReference>